<reference evidence="1" key="1">
    <citation type="journal article" date="2020" name="New Phytol.">
        <title>Comparative genomics reveals dynamic genome evolution in host specialist ectomycorrhizal fungi.</title>
        <authorList>
            <person name="Lofgren L.A."/>
            <person name="Nguyen N.H."/>
            <person name="Vilgalys R."/>
            <person name="Ruytinx J."/>
            <person name="Liao H.L."/>
            <person name="Branco S."/>
            <person name="Kuo A."/>
            <person name="LaButti K."/>
            <person name="Lipzen A."/>
            <person name="Andreopoulos W."/>
            <person name="Pangilinan J."/>
            <person name="Riley R."/>
            <person name="Hundley H."/>
            <person name="Na H."/>
            <person name="Barry K."/>
            <person name="Grigoriev I.V."/>
            <person name="Stajich J.E."/>
            <person name="Kennedy P.G."/>
        </authorList>
    </citation>
    <scope>NUCLEOTIDE SEQUENCE</scope>
    <source>
        <strain evidence="1">DOB743</strain>
    </source>
</reference>
<evidence type="ECO:0000313" key="1">
    <source>
        <dbReference type="EMBL" id="KAG1777926.1"/>
    </source>
</evidence>
<sequence>MSLTGAVVIRASGHQQTGEPPYSIFFTEGSGCATGKYVCERLLTWIPPHAVSNAILDVALAEEEPPIVVNLIHPRPIAWGGQLCGLLRTPQPSIRSLVPFFLWLEKFESSAKDARVKNIKRIPAIKLLDFMRSVTRSDITIRASSEMLSEAGTLLHSPRMWLSASVRQSRSWSRYRRQMQYSGWTIGRRWGYSDE</sequence>
<dbReference type="AlphaFoldDB" id="A0A9P6ZY31"/>
<gene>
    <name evidence="1" type="ORF">EV702DRAFT_1044952</name>
</gene>
<dbReference type="EMBL" id="JABBWD010000018">
    <property type="protein sequence ID" value="KAG1777926.1"/>
    <property type="molecule type" value="Genomic_DNA"/>
</dbReference>
<dbReference type="Proteomes" id="UP000714275">
    <property type="component" value="Unassembled WGS sequence"/>
</dbReference>
<keyword evidence="2" id="KW-1185">Reference proteome</keyword>
<protein>
    <submittedName>
        <fullName evidence="1">Uncharacterized protein</fullName>
    </submittedName>
</protein>
<proteinExistence type="predicted"/>
<organism evidence="1 2">
    <name type="scientific">Suillus placidus</name>
    <dbReference type="NCBI Taxonomy" id="48579"/>
    <lineage>
        <taxon>Eukaryota</taxon>
        <taxon>Fungi</taxon>
        <taxon>Dikarya</taxon>
        <taxon>Basidiomycota</taxon>
        <taxon>Agaricomycotina</taxon>
        <taxon>Agaricomycetes</taxon>
        <taxon>Agaricomycetidae</taxon>
        <taxon>Boletales</taxon>
        <taxon>Suillineae</taxon>
        <taxon>Suillaceae</taxon>
        <taxon>Suillus</taxon>
    </lineage>
</organism>
<accession>A0A9P6ZY31</accession>
<comment type="caution">
    <text evidence="1">The sequence shown here is derived from an EMBL/GenBank/DDBJ whole genome shotgun (WGS) entry which is preliminary data.</text>
</comment>
<dbReference type="Gene3D" id="3.40.50.720">
    <property type="entry name" value="NAD(P)-binding Rossmann-like Domain"/>
    <property type="match status" value="1"/>
</dbReference>
<dbReference type="OrthoDB" id="429813at2759"/>
<evidence type="ECO:0000313" key="2">
    <source>
        <dbReference type="Proteomes" id="UP000714275"/>
    </source>
</evidence>
<name>A0A9P6ZY31_9AGAM</name>